<evidence type="ECO:0000256" key="1">
    <source>
        <dbReference type="SAM" id="MobiDB-lite"/>
    </source>
</evidence>
<evidence type="ECO:0000313" key="2">
    <source>
        <dbReference type="EMBL" id="GMN56102.1"/>
    </source>
</evidence>
<evidence type="ECO:0000313" key="3">
    <source>
        <dbReference type="Proteomes" id="UP001187192"/>
    </source>
</evidence>
<proteinExistence type="predicted"/>
<feature type="compositionally biased region" description="Polar residues" evidence="1">
    <location>
        <begin position="47"/>
        <end position="56"/>
    </location>
</feature>
<organism evidence="2 3">
    <name type="scientific">Ficus carica</name>
    <name type="common">Common fig</name>
    <dbReference type="NCBI Taxonomy" id="3494"/>
    <lineage>
        <taxon>Eukaryota</taxon>
        <taxon>Viridiplantae</taxon>
        <taxon>Streptophyta</taxon>
        <taxon>Embryophyta</taxon>
        <taxon>Tracheophyta</taxon>
        <taxon>Spermatophyta</taxon>
        <taxon>Magnoliopsida</taxon>
        <taxon>eudicotyledons</taxon>
        <taxon>Gunneridae</taxon>
        <taxon>Pentapetalae</taxon>
        <taxon>rosids</taxon>
        <taxon>fabids</taxon>
        <taxon>Rosales</taxon>
        <taxon>Moraceae</taxon>
        <taxon>Ficeae</taxon>
        <taxon>Ficus</taxon>
    </lineage>
</organism>
<feature type="compositionally biased region" description="Basic and acidic residues" evidence="1">
    <location>
        <begin position="12"/>
        <end position="24"/>
    </location>
</feature>
<name>A0AA88AMM0_FICCA</name>
<protein>
    <submittedName>
        <fullName evidence="2">Uncharacterized protein</fullName>
    </submittedName>
</protein>
<feature type="region of interest" description="Disordered" evidence="1">
    <location>
        <begin position="1"/>
        <end position="76"/>
    </location>
</feature>
<sequence length="76" mass="8161">MLDTPSKAEVITVDRGKVGVEEPSTRQSKSSPDEGGVSSAGGRENPNYANPLQQLEMSMFDGDNPESRFSELSDIS</sequence>
<accession>A0AA88AMM0</accession>
<gene>
    <name evidence="2" type="ORF">TIFTF001_025219</name>
</gene>
<dbReference type="AlphaFoldDB" id="A0AA88AMM0"/>
<dbReference type="EMBL" id="BTGU01000061">
    <property type="protein sequence ID" value="GMN56102.1"/>
    <property type="molecule type" value="Genomic_DNA"/>
</dbReference>
<dbReference type="Proteomes" id="UP001187192">
    <property type="component" value="Unassembled WGS sequence"/>
</dbReference>
<keyword evidence="3" id="KW-1185">Reference proteome</keyword>
<feature type="compositionally biased region" description="Basic and acidic residues" evidence="1">
    <location>
        <begin position="65"/>
        <end position="76"/>
    </location>
</feature>
<comment type="caution">
    <text evidence="2">The sequence shown here is derived from an EMBL/GenBank/DDBJ whole genome shotgun (WGS) entry which is preliminary data.</text>
</comment>
<reference evidence="2" key="1">
    <citation type="submission" date="2023-07" db="EMBL/GenBank/DDBJ databases">
        <title>draft genome sequence of fig (Ficus carica).</title>
        <authorList>
            <person name="Takahashi T."/>
            <person name="Nishimura K."/>
        </authorList>
    </citation>
    <scope>NUCLEOTIDE SEQUENCE</scope>
</reference>